<accession>A0A3P7PX61</accession>
<proteinExistence type="predicted"/>
<dbReference type="AlphaFoldDB" id="A0A3P7PX61"/>
<evidence type="ECO:0000313" key="2">
    <source>
        <dbReference type="Proteomes" id="UP000281553"/>
    </source>
</evidence>
<organism evidence="1 2">
    <name type="scientific">Dibothriocephalus latus</name>
    <name type="common">Fish tapeworm</name>
    <name type="synonym">Diphyllobothrium latum</name>
    <dbReference type="NCBI Taxonomy" id="60516"/>
    <lineage>
        <taxon>Eukaryota</taxon>
        <taxon>Metazoa</taxon>
        <taxon>Spiralia</taxon>
        <taxon>Lophotrochozoa</taxon>
        <taxon>Platyhelminthes</taxon>
        <taxon>Cestoda</taxon>
        <taxon>Eucestoda</taxon>
        <taxon>Diphyllobothriidea</taxon>
        <taxon>Diphyllobothriidae</taxon>
        <taxon>Dibothriocephalus</taxon>
    </lineage>
</organism>
<reference evidence="1 2" key="1">
    <citation type="submission" date="2018-11" db="EMBL/GenBank/DDBJ databases">
        <authorList>
            <consortium name="Pathogen Informatics"/>
        </authorList>
    </citation>
    <scope>NUCLEOTIDE SEQUENCE [LARGE SCALE GENOMIC DNA]</scope>
</reference>
<evidence type="ECO:0000313" key="1">
    <source>
        <dbReference type="EMBL" id="VDN22686.1"/>
    </source>
</evidence>
<gene>
    <name evidence="1" type="ORF">DILT_LOCUS14111</name>
</gene>
<name>A0A3P7PX61_DIBLA</name>
<dbReference type="EMBL" id="UYRU01072788">
    <property type="protein sequence ID" value="VDN22686.1"/>
    <property type="molecule type" value="Genomic_DNA"/>
</dbReference>
<evidence type="ECO:0008006" key="3">
    <source>
        <dbReference type="Google" id="ProtNLM"/>
    </source>
</evidence>
<keyword evidence="2" id="KW-1185">Reference proteome</keyword>
<protein>
    <recommendedName>
        <fullName evidence="3">EF-hand domain-containing protein</fullName>
    </recommendedName>
</protein>
<sequence length="159" mass="17980">MIVVAQKQNRKVTTPCRISVSTLIQLNSTQLLAHFGSTEILPTRYRQLTGPTSGDIEVNESFRLLHGQALTALPELTIVCGPKSLNRELAWYSLSFYVQDPSEPHKYTAVVKSFARIFHKDFKPFLLRADQDNDMKLSRPEFTQALEVGLDEFHSSPVC</sequence>
<dbReference type="Proteomes" id="UP000281553">
    <property type="component" value="Unassembled WGS sequence"/>
</dbReference>
<dbReference type="OrthoDB" id="120976at2759"/>